<dbReference type="Proteomes" id="UP000828251">
    <property type="component" value="Unassembled WGS sequence"/>
</dbReference>
<accession>A0A9D3WFM2</accession>
<organism evidence="1 2">
    <name type="scientific">Gossypium stocksii</name>
    <dbReference type="NCBI Taxonomy" id="47602"/>
    <lineage>
        <taxon>Eukaryota</taxon>
        <taxon>Viridiplantae</taxon>
        <taxon>Streptophyta</taxon>
        <taxon>Embryophyta</taxon>
        <taxon>Tracheophyta</taxon>
        <taxon>Spermatophyta</taxon>
        <taxon>Magnoliopsida</taxon>
        <taxon>eudicotyledons</taxon>
        <taxon>Gunneridae</taxon>
        <taxon>Pentapetalae</taxon>
        <taxon>rosids</taxon>
        <taxon>malvids</taxon>
        <taxon>Malvales</taxon>
        <taxon>Malvaceae</taxon>
        <taxon>Malvoideae</taxon>
        <taxon>Gossypium</taxon>
    </lineage>
</organism>
<keyword evidence="2" id="KW-1185">Reference proteome</keyword>
<dbReference type="OrthoDB" id="10293240at2759"/>
<dbReference type="AlphaFoldDB" id="A0A9D3WFM2"/>
<protein>
    <submittedName>
        <fullName evidence="1">Uncharacterized protein</fullName>
    </submittedName>
</protein>
<gene>
    <name evidence="1" type="ORF">J1N35_005350</name>
</gene>
<evidence type="ECO:0000313" key="2">
    <source>
        <dbReference type="Proteomes" id="UP000828251"/>
    </source>
</evidence>
<reference evidence="1 2" key="1">
    <citation type="journal article" date="2021" name="Plant Biotechnol. J.">
        <title>Multi-omics assisted identification of the key and species-specific regulatory components of drought-tolerant mechanisms in Gossypium stocksii.</title>
        <authorList>
            <person name="Yu D."/>
            <person name="Ke L."/>
            <person name="Zhang D."/>
            <person name="Wu Y."/>
            <person name="Sun Y."/>
            <person name="Mei J."/>
            <person name="Sun J."/>
            <person name="Sun Y."/>
        </authorList>
    </citation>
    <scope>NUCLEOTIDE SEQUENCE [LARGE SCALE GENOMIC DNA]</scope>
    <source>
        <strain evidence="2">cv. E1</strain>
        <tissue evidence="1">Leaf</tissue>
    </source>
</reference>
<name>A0A9D3WFM2_9ROSI</name>
<comment type="caution">
    <text evidence="1">The sequence shown here is derived from an EMBL/GenBank/DDBJ whole genome shotgun (WGS) entry which is preliminary data.</text>
</comment>
<proteinExistence type="predicted"/>
<evidence type="ECO:0000313" key="1">
    <source>
        <dbReference type="EMBL" id="KAH1122190.1"/>
    </source>
</evidence>
<sequence length="168" mass="19261">MGRAMMGETMRNIKRDIMMMTTIVVETMVMRNHEMGSGDPTTQKRRGLVKDVLYRRNIDSIERSAMKTPSEMLVEHETDMKPVEISLELPPMGNCHSKDTMRVLREWVGEKVIGHSSKHVNITKSAFQGGLSVKWGIFGPRELARFKKLMEKPVRLKLRLSNDANMES</sequence>
<dbReference type="EMBL" id="JAIQCV010000002">
    <property type="protein sequence ID" value="KAH1122190.1"/>
    <property type="molecule type" value="Genomic_DNA"/>
</dbReference>